<evidence type="ECO:0000256" key="8">
    <source>
        <dbReference type="SAM" id="Phobius"/>
    </source>
</evidence>
<feature type="transmembrane region" description="Helical" evidence="8">
    <location>
        <begin position="258"/>
        <end position="276"/>
    </location>
</feature>
<evidence type="ECO:0000256" key="4">
    <source>
        <dbReference type="ARBA" id="ARBA00022692"/>
    </source>
</evidence>
<dbReference type="EMBL" id="CP001185">
    <property type="protein sequence ID" value="ACJ75361.1"/>
    <property type="molecule type" value="Genomic_DNA"/>
</dbReference>
<sequence>MKLLAYFLITLVIYYISKKYNILLDYPTERKNHHKPTPQVGGVILFTILLFFFDYPFLVLFSLLLFGILDDMFKLSYKQKFVFEIVIAIYIVYRYKLTLFEIHNIFTDIFATLWIVAFFNGLNMIDGLNGLSTGVSIIYLSMLYQFELALSYLPIYIFNFFGKLFMGESGILITGFILLSSAVSLENDMVYLTIFFGYPFYEVVASFIRRVISKENPFLADRKHLHHIFPQKMGNLFLPFSYLLAFLFASLPKSYMSIFYYLSISIILFLIHFSLIKKLNN</sequence>
<keyword evidence="7" id="KW-0479">Metal-binding</keyword>
<evidence type="ECO:0000256" key="6">
    <source>
        <dbReference type="ARBA" id="ARBA00023136"/>
    </source>
</evidence>
<keyword evidence="7" id="KW-0460">Magnesium</keyword>
<dbReference type="PANTHER" id="PTHR22926">
    <property type="entry name" value="PHOSPHO-N-ACETYLMURAMOYL-PENTAPEPTIDE-TRANSFERASE"/>
    <property type="match status" value="1"/>
</dbReference>
<keyword evidence="6 8" id="KW-0472">Membrane</keyword>
<dbReference type="HOGENOM" id="CLU_990215_0_0_0"/>
<evidence type="ECO:0000313" key="9">
    <source>
        <dbReference type="EMBL" id="ACJ75361.1"/>
    </source>
</evidence>
<feature type="transmembrane region" description="Helical" evidence="8">
    <location>
        <begin position="43"/>
        <end position="69"/>
    </location>
</feature>
<organism evidence="9 10">
    <name type="scientific">Thermosipho africanus (strain TCF52B)</name>
    <dbReference type="NCBI Taxonomy" id="484019"/>
    <lineage>
        <taxon>Bacteria</taxon>
        <taxon>Thermotogati</taxon>
        <taxon>Thermotogota</taxon>
        <taxon>Thermotogae</taxon>
        <taxon>Thermotogales</taxon>
        <taxon>Fervidobacteriaceae</taxon>
        <taxon>Thermosipho</taxon>
    </lineage>
</organism>
<feature type="binding site" evidence="7">
    <location>
        <position position="123"/>
    </location>
    <ligand>
        <name>Mg(2+)</name>
        <dbReference type="ChEBI" id="CHEBI:18420"/>
    </ligand>
</feature>
<dbReference type="GO" id="GO:0009103">
    <property type="term" value="P:lipopolysaccharide biosynthetic process"/>
    <property type="evidence" value="ECO:0007669"/>
    <property type="project" value="TreeGrafter"/>
</dbReference>
<dbReference type="GO" id="GO:0044038">
    <property type="term" value="P:cell wall macromolecule biosynthetic process"/>
    <property type="evidence" value="ECO:0007669"/>
    <property type="project" value="TreeGrafter"/>
</dbReference>
<keyword evidence="4 8" id="KW-0812">Transmembrane</keyword>
<gene>
    <name evidence="9" type="ordered locus">THA_902</name>
</gene>
<dbReference type="InterPro" id="IPR000715">
    <property type="entry name" value="Glycosyl_transferase_4"/>
</dbReference>
<proteinExistence type="predicted"/>
<dbReference type="GO" id="GO:0005886">
    <property type="term" value="C:plasma membrane"/>
    <property type="evidence" value="ECO:0007669"/>
    <property type="project" value="UniProtKB-SubCell"/>
</dbReference>
<dbReference type="Pfam" id="PF00953">
    <property type="entry name" value="Glycos_transf_4"/>
    <property type="match status" value="1"/>
</dbReference>
<evidence type="ECO:0000256" key="5">
    <source>
        <dbReference type="ARBA" id="ARBA00022989"/>
    </source>
</evidence>
<dbReference type="Proteomes" id="UP000002453">
    <property type="component" value="Chromosome"/>
</dbReference>
<protein>
    <submittedName>
        <fullName evidence="9">Methicillin resistance protein</fullName>
    </submittedName>
</protein>
<dbReference type="GO" id="GO:0016780">
    <property type="term" value="F:phosphotransferase activity, for other substituted phosphate groups"/>
    <property type="evidence" value="ECO:0007669"/>
    <property type="project" value="InterPro"/>
</dbReference>
<feature type="transmembrane region" description="Helical" evidence="8">
    <location>
        <begin position="164"/>
        <end position="183"/>
    </location>
</feature>
<accession>B7IGZ7</accession>
<comment type="cofactor">
    <cofactor evidence="7">
        <name>Mg(2+)</name>
        <dbReference type="ChEBI" id="CHEBI:18420"/>
    </cofactor>
</comment>
<dbReference type="STRING" id="484019.THA_902"/>
<evidence type="ECO:0000256" key="2">
    <source>
        <dbReference type="ARBA" id="ARBA00022475"/>
    </source>
</evidence>
<name>B7IGZ7_THEAB</name>
<keyword evidence="10" id="KW-1185">Reference proteome</keyword>
<dbReference type="eggNOG" id="COG0472">
    <property type="taxonomic scope" value="Bacteria"/>
</dbReference>
<feature type="transmembrane region" description="Helical" evidence="8">
    <location>
        <begin position="137"/>
        <end position="157"/>
    </location>
</feature>
<dbReference type="CDD" id="cd06853">
    <property type="entry name" value="GT_WecA_like"/>
    <property type="match status" value="1"/>
</dbReference>
<dbReference type="RefSeq" id="WP_012579871.1">
    <property type="nucleotide sequence ID" value="NC_011653.1"/>
</dbReference>
<feature type="transmembrane region" description="Helical" evidence="8">
    <location>
        <begin position="189"/>
        <end position="212"/>
    </location>
</feature>
<dbReference type="GO" id="GO:0046872">
    <property type="term" value="F:metal ion binding"/>
    <property type="evidence" value="ECO:0007669"/>
    <property type="project" value="UniProtKB-KW"/>
</dbReference>
<feature type="transmembrane region" description="Helical" evidence="8">
    <location>
        <begin position="233"/>
        <end position="252"/>
    </location>
</feature>
<keyword evidence="3" id="KW-0808">Transferase</keyword>
<dbReference type="AlphaFoldDB" id="B7IGZ7"/>
<evidence type="ECO:0000256" key="7">
    <source>
        <dbReference type="PIRSR" id="PIRSR600715-1"/>
    </source>
</evidence>
<dbReference type="GO" id="GO:0071555">
    <property type="term" value="P:cell wall organization"/>
    <property type="evidence" value="ECO:0007669"/>
    <property type="project" value="TreeGrafter"/>
</dbReference>
<reference evidence="9 10" key="1">
    <citation type="journal article" date="2009" name="J. Bacteriol.">
        <title>The genome of Thermosipho africanus TCF52B: lateral genetic connections to the Firmicutes and Archaea.</title>
        <authorList>
            <person name="Nesboe C.L."/>
            <person name="Bapteste E."/>
            <person name="Curtis B."/>
            <person name="Dahle H."/>
            <person name="Lopez P."/>
            <person name="Macleod D."/>
            <person name="Dlutek M."/>
            <person name="Bowman S."/>
            <person name="Zhaxybayeva O."/>
            <person name="Birkeland N.-K."/>
            <person name="Doolittle W.F."/>
        </authorList>
    </citation>
    <scope>NUCLEOTIDE SEQUENCE [LARGE SCALE GENOMIC DNA]</scope>
    <source>
        <strain evidence="9 10">TCF52B</strain>
    </source>
</reference>
<evidence type="ECO:0000256" key="3">
    <source>
        <dbReference type="ARBA" id="ARBA00022679"/>
    </source>
</evidence>
<dbReference type="KEGG" id="taf:THA_902"/>
<dbReference type="OrthoDB" id="9783652at2"/>
<feature type="transmembrane region" description="Helical" evidence="8">
    <location>
        <begin position="6"/>
        <end position="23"/>
    </location>
</feature>
<comment type="subcellular location">
    <subcellularLocation>
        <location evidence="1">Cell membrane</location>
        <topology evidence="1">Multi-pass membrane protein</topology>
    </subcellularLocation>
</comment>
<evidence type="ECO:0000313" key="10">
    <source>
        <dbReference type="Proteomes" id="UP000002453"/>
    </source>
</evidence>
<evidence type="ECO:0000256" key="1">
    <source>
        <dbReference type="ARBA" id="ARBA00004651"/>
    </source>
</evidence>
<feature type="transmembrane region" description="Helical" evidence="8">
    <location>
        <begin position="75"/>
        <end position="93"/>
    </location>
</feature>
<dbReference type="PANTHER" id="PTHR22926:SF3">
    <property type="entry name" value="UNDECAPRENYL-PHOSPHATE ALPHA-N-ACETYLGLUCOSAMINYL 1-PHOSPHATE TRANSFERASE"/>
    <property type="match status" value="1"/>
</dbReference>
<keyword evidence="2" id="KW-1003">Cell membrane</keyword>
<feature type="transmembrane region" description="Helical" evidence="8">
    <location>
        <begin position="105"/>
        <end position="125"/>
    </location>
</feature>
<keyword evidence="5 8" id="KW-1133">Transmembrane helix</keyword>